<comment type="caution">
    <text evidence="2">The sequence shown here is derived from an EMBL/GenBank/DDBJ whole genome shotgun (WGS) entry which is preliminary data.</text>
</comment>
<dbReference type="InterPro" id="IPR009327">
    <property type="entry name" value="Cupin_DUF985"/>
</dbReference>
<dbReference type="SUPFAM" id="SSF51182">
    <property type="entry name" value="RmlC-like cupins"/>
    <property type="match status" value="1"/>
</dbReference>
<protein>
    <recommendedName>
        <fullName evidence="1">DUF985 domain-containing protein</fullName>
    </recommendedName>
</protein>
<evidence type="ECO:0000313" key="3">
    <source>
        <dbReference type="Proteomes" id="UP000019184"/>
    </source>
</evidence>
<dbReference type="EMBL" id="CBTK010000272">
    <property type="protein sequence ID" value="CDH46697.1"/>
    <property type="molecule type" value="Genomic_DNA"/>
</dbReference>
<evidence type="ECO:0000259" key="1">
    <source>
        <dbReference type="Pfam" id="PF06172"/>
    </source>
</evidence>
<dbReference type="PANTHER" id="PTHR33387">
    <property type="entry name" value="RMLC-LIKE JELLY ROLL FOLD PROTEIN"/>
    <property type="match status" value="1"/>
</dbReference>
<gene>
    <name evidence="2" type="ORF">BN874_560013</name>
</gene>
<dbReference type="InterPro" id="IPR014710">
    <property type="entry name" value="RmlC-like_jellyroll"/>
</dbReference>
<proteinExistence type="predicted"/>
<dbReference type="CDD" id="cd06121">
    <property type="entry name" value="cupin_YML079wp"/>
    <property type="match status" value="1"/>
</dbReference>
<dbReference type="Proteomes" id="UP000019184">
    <property type="component" value="Unassembled WGS sequence"/>
</dbReference>
<name>A0A7U7J5R0_9GAMM</name>
<dbReference type="Gene3D" id="2.60.120.10">
    <property type="entry name" value="Jelly Rolls"/>
    <property type="match status" value="1"/>
</dbReference>
<keyword evidence="3" id="KW-1185">Reference proteome</keyword>
<evidence type="ECO:0000313" key="2">
    <source>
        <dbReference type="EMBL" id="CDH46697.1"/>
    </source>
</evidence>
<organism evidence="2 3">
    <name type="scientific">Candidatus Contendobacter odensis Run_B_J11</name>
    <dbReference type="NCBI Taxonomy" id="1400861"/>
    <lineage>
        <taxon>Bacteria</taxon>
        <taxon>Pseudomonadati</taxon>
        <taxon>Pseudomonadota</taxon>
        <taxon>Gammaproteobacteria</taxon>
        <taxon>Candidatus Competibacteraceae</taxon>
        <taxon>Candidatus Contendibacter</taxon>
    </lineage>
</organism>
<dbReference type="OrthoDB" id="9798288at2"/>
<feature type="domain" description="DUF985" evidence="1">
    <location>
        <begin position="5"/>
        <end position="140"/>
    </location>
</feature>
<dbReference type="RefSeq" id="WP_034435403.1">
    <property type="nucleotide sequence ID" value="NZ_CBTK010000272.1"/>
</dbReference>
<dbReference type="PANTHER" id="PTHR33387:SF3">
    <property type="entry name" value="DUF985 DOMAIN-CONTAINING PROTEIN"/>
    <property type="match status" value="1"/>
</dbReference>
<dbReference type="InterPro" id="IPR011051">
    <property type="entry name" value="RmlC_Cupin_sf"/>
</dbReference>
<dbReference type="AlphaFoldDB" id="A0A7U7J5R0"/>
<dbReference type="Pfam" id="PF06172">
    <property type="entry name" value="Cupin_5"/>
    <property type="match status" value="1"/>
</dbReference>
<accession>A0A7U7J5R0</accession>
<reference evidence="2 3" key="1">
    <citation type="journal article" date="2014" name="ISME J.">
        <title>Candidatus Competibacter-lineage genomes retrieved from metagenomes reveal functional metabolic diversity.</title>
        <authorList>
            <person name="McIlroy S.J."/>
            <person name="Albertsen M."/>
            <person name="Andresen E.K."/>
            <person name="Saunders A.M."/>
            <person name="Kristiansen R."/>
            <person name="Stokholm-Bjerregaard M."/>
            <person name="Nielsen K.L."/>
            <person name="Nielsen P.H."/>
        </authorList>
    </citation>
    <scope>NUCLEOTIDE SEQUENCE [LARGE SCALE GENOMIC DNA]</scope>
    <source>
        <strain evidence="2 3">Run_B_J11</strain>
    </source>
</reference>
<dbReference type="InterPro" id="IPR039935">
    <property type="entry name" value="YML079W-like"/>
</dbReference>
<sequence length="160" mass="17926">MTADDWIAHLRLTPHPEGGYFRRSYTAELILTLPDRDGPRPVATAIYYLLKSGQRSRLHRLKADELWHFYAGSPLTVHILDHRGEYTVQRLGPDPGANQHFQFAIRAGCWFGAAVDDPASFSLIGCTVAPGFDFADFELADRATLIGQYPQHAMIIESLT</sequence>